<proteinExistence type="predicted"/>
<evidence type="ECO:0000313" key="2">
    <source>
        <dbReference type="EMBL" id="MBL0743542.1"/>
    </source>
</evidence>
<dbReference type="EMBL" id="JAERRB010000007">
    <property type="protein sequence ID" value="MBL0743542.1"/>
    <property type="molecule type" value="Genomic_DNA"/>
</dbReference>
<dbReference type="RefSeq" id="WP_202012883.1">
    <property type="nucleotide sequence ID" value="NZ_JAERRB010000007.1"/>
</dbReference>
<comment type="caution">
    <text evidence="2">The sequence shown here is derived from an EMBL/GenBank/DDBJ whole genome shotgun (WGS) entry which is preliminary data.</text>
</comment>
<keyword evidence="3" id="KW-1185">Reference proteome</keyword>
<evidence type="ECO:0000313" key="3">
    <source>
        <dbReference type="Proteomes" id="UP000613030"/>
    </source>
</evidence>
<feature type="region of interest" description="Disordered" evidence="1">
    <location>
        <begin position="218"/>
        <end position="237"/>
    </location>
</feature>
<organism evidence="2 3">
    <name type="scientific">Chryseolinea lacunae</name>
    <dbReference type="NCBI Taxonomy" id="2801331"/>
    <lineage>
        <taxon>Bacteria</taxon>
        <taxon>Pseudomonadati</taxon>
        <taxon>Bacteroidota</taxon>
        <taxon>Cytophagia</taxon>
        <taxon>Cytophagales</taxon>
        <taxon>Fulvivirgaceae</taxon>
        <taxon>Chryseolinea</taxon>
    </lineage>
</organism>
<name>A0ABS1KXW9_9BACT</name>
<accession>A0ABS1KXW9</accession>
<gene>
    <name evidence="2" type="ORF">JI741_20075</name>
</gene>
<evidence type="ECO:0000256" key="1">
    <source>
        <dbReference type="SAM" id="MobiDB-lite"/>
    </source>
</evidence>
<dbReference type="Proteomes" id="UP000613030">
    <property type="component" value="Unassembled WGS sequence"/>
</dbReference>
<protein>
    <recommendedName>
        <fullName evidence="4">DUF4384 domain-containing protein</fullName>
    </recommendedName>
</protein>
<reference evidence="2 3" key="1">
    <citation type="submission" date="2021-01" db="EMBL/GenBank/DDBJ databases">
        <title>Chryseolinea sp. Jin1 Genome sequencing and assembly.</title>
        <authorList>
            <person name="Kim I."/>
        </authorList>
    </citation>
    <scope>NUCLEOTIDE SEQUENCE [LARGE SCALE GENOMIC DNA]</scope>
    <source>
        <strain evidence="2 3">Jin1</strain>
    </source>
</reference>
<sequence>MRTRNPVGTILMLAIVFALAMHVQSQSLVEGDVITLSSDTVKHKLRWPQKRAEQTKQRFTALEVSDDRGVHTLYPRDILGYITNGTVFRSLVTPEVSFFMRLEADGPTELYYYPGYVLDEGEVYIFKKKQESEFHMMRTPFRVTKIGGFNSGSFARQNDLLPMIPKEKDFVNFFSDYMKDCPMLVRKIKSEFYTSADVVAIFREYNKNCGGVNVKSSSRIDSSDASGAVDSQVDHAF</sequence>
<evidence type="ECO:0008006" key="4">
    <source>
        <dbReference type="Google" id="ProtNLM"/>
    </source>
</evidence>